<comment type="caution">
    <text evidence="2">The sequence shown here is derived from an EMBL/GenBank/DDBJ whole genome shotgun (WGS) entry which is preliminary data.</text>
</comment>
<keyword evidence="2" id="KW-0378">Hydrolase</keyword>
<dbReference type="SUPFAM" id="SSF51556">
    <property type="entry name" value="Metallo-dependent hydrolases"/>
    <property type="match status" value="1"/>
</dbReference>
<dbReference type="AlphaFoldDB" id="A0A964T2M9"/>
<gene>
    <name evidence="2" type="ORF">E4O86_06150</name>
</gene>
<evidence type="ECO:0000313" key="2">
    <source>
        <dbReference type="EMBL" id="MYZ47293.1"/>
    </source>
</evidence>
<dbReference type="Pfam" id="PF04909">
    <property type="entry name" value="Amidohydro_2"/>
    <property type="match status" value="1"/>
</dbReference>
<dbReference type="PANTHER" id="PTHR35563">
    <property type="entry name" value="BARREL METAL-DEPENDENT HYDROLASE, PUTATIVE (AFU_ORTHOLOGUE AFUA_1G16240)-RELATED"/>
    <property type="match status" value="1"/>
</dbReference>
<dbReference type="GO" id="GO:0016787">
    <property type="term" value="F:hydrolase activity"/>
    <property type="evidence" value="ECO:0007669"/>
    <property type="project" value="UniProtKB-KW"/>
</dbReference>
<dbReference type="InterPro" id="IPR052358">
    <property type="entry name" value="Aro_Compnd_Degr_Hydrolases"/>
</dbReference>
<dbReference type="OrthoDB" id="9787654at2"/>
<dbReference type="InterPro" id="IPR006680">
    <property type="entry name" value="Amidohydro-rel"/>
</dbReference>
<keyword evidence="3" id="KW-1185">Reference proteome</keyword>
<feature type="domain" description="Amidohydrolase-related" evidence="1">
    <location>
        <begin position="28"/>
        <end position="306"/>
    </location>
</feature>
<proteinExistence type="predicted"/>
<dbReference type="PANTHER" id="PTHR35563:SF2">
    <property type="entry name" value="BARREL METAL-DEPENDENT HYDROLASE, PUTATIVE (AFU_ORTHOLOGUE AFUA_1G16240)-RELATED"/>
    <property type="match status" value="1"/>
</dbReference>
<dbReference type="RefSeq" id="WP_161139643.1">
    <property type="nucleotide sequence ID" value="NZ_SPKJ01000012.1"/>
</dbReference>
<dbReference type="Proteomes" id="UP000773614">
    <property type="component" value="Unassembled WGS sequence"/>
</dbReference>
<dbReference type="EMBL" id="SPKJ01000012">
    <property type="protein sequence ID" value="MYZ47293.1"/>
    <property type="molecule type" value="Genomic_DNA"/>
</dbReference>
<reference evidence="2" key="1">
    <citation type="submission" date="2019-03" db="EMBL/GenBank/DDBJ databases">
        <title>Afifella sp. nov., isolated from activated sludge.</title>
        <authorList>
            <person name="Li Q."/>
            <person name="Liu Y."/>
        </authorList>
    </citation>
    <scope>NUCLEOTIDE SEQUENCE</scope>
    <source>
        <strain evidence="2">L72</strain>
    </source>
</reference>
<dbReference type="InterPro" id="IPR032466">
    <property type="entry name" value="Metal_Hydrolase"/>
</dbReference>
<evidence type="ECO:0000313" key="3">
    <source>
        <dbReference type="Proteomes" id="UP000773614"/>
    </source>
</evidence>
<accession>A0A964T2M9</accession>
<evidence type="ECO:0000259" key="1">
    <source>
        <dbReference type="Pfam" id="PF04909"/>
    </source>
</evidence>
<organism evidence="2 3">
    <name type="scientific">Propylenella binzhouense</name>
    <dbReference type="NCBI Taxonomy" id="2555902"/>
    <lineage>
        <taxon>Bacteria</taxon>
        <taxon>Pseudomonadati</taxon>
        <taxon>Pseudomonadota</taxon>
        <taxon>Alphaproteobacteria</taxon>
        <taxon>Hyphomicrobiales</taxon>
        <taxon>Propylenellaceae</taxon>
        <taxon>Propylenella</taxon>
    </lineage>
</organism>
<name>A0A964T2M9_9HYPH</name>
<dbReference type="Gene3D" id="3.20.20.140">
    <property type="entry name" value="Metal-dependent hydrolases"/>
    <property type="match status" value="1"/>
</dbReference>
<protein>
    <submittedName>
        <fullName evidence="2">Hydrolase</fullName>
    </submittedName>
</protein>
<sequence length="309" mass="34851">MATQHTNINSIIDVVHSDIDFVMPKYACDCHCHVFGPQDRYPYSEDRTFTPPDASLEDLLRLQHVLGLERAVIVQPSVYGADNRSLIDMLGRLGDRARGIAGFNAETTNDELVRLDAAGVRGVRLNLEAHGDNDAVAARERLQLMADRVGPFGWHVQIWTNVDVIAKLRPTIEKNPHTTFVFDHFGRCDASRWREQPGFRDLLELVRDGRVYVKVSAPHRISNAPDYADVGDIVHALVDANPERLVWGSDWPHREKPRNSKLTPFDIEPLRREDDGAALNRLNRWVASPRTMALILAENPARLYGFPAA</sequence>